<feature type="region of interest" description="Disordered" evidence="1">
    <location>
        <begin position="67"/>
        <end position="89"/>
    </location>
</feature>
<sequence>MATNNVIHALVITNDPSTINPVKKMVPGISMNILTRNRVLSVSKKTKINPTVTKKIIVGKTCGKKPLIIDHPQSKPEKKANKEVKSNNQARLSIWPPKINLKGAVTVIVPEIQPLSG</sequence>
<reference evidence="2 3" key="1">
    <citation type="journal article" date="2015" name="Nature">
        <title>rRNA introns, odd ribosomes, and small enigmatic genomes across a large radiation of phyla.</title>
        <authorList>
            <person name="Brown C.T."/>
            <person name="Hug L.A."/>
            <person name="Thomas B.C."/>
            <person name="Sharon I."/>
            <person name="Castelle C.J."/>
            <person name="Singh A."/>
            <person name="Wilkins M.J."/>
            <person name="Williams K.H."/>
            <person name="Banfield J.F."/>
        </authorList>
    </citation>
    <scope>NUCLEOTIDE SEQUENCE [LARGE SCALE GENOMIC DNA]</scope>
</reference>
<evidence type="ECO:0000313" key="3">
    <source>
        <dbReference type="Proteomes" id="UP000034006"/>
    </source>
</evidence>
<evidence type="ECO:0000313" key="2">
    <source>
        <dbReference type="EMBL" id="KKT51971.1"/>
    </source>
</evidence>
<comment type="caution">
    <text evidence="2">The sequence shown here is derived from an EMBL/GenBank/DDBJ whole genome shotgun (WGS) entry which is preliminary data.</text>
</comment>
<gene>
    <name evidence="2" type="ORF">UW44_C0005G0013</name>
</gene>
<accession>A0A0G1HXV1</accession>
<evidence type="ECO:0000256" key="1">
    <source>
        <dbReference type="SAM" id="MobiDB-lite"/>
    </source>
</evidence>
<proteinExistence type="predicted"/>
<protein>
    <submittedName>
        <fullName evidence="2">Uncharacterized protein</fullName>
    </submittedName>
</protein>
<dbReference type="AlphaFoldDB" id="A0A0G1HXV1"/>
<dbReference type="Proteomes" id="UP000034006">
    <property type="component" value="Unassembled WGS sequence"/>
</dbReference>
<organism evidence="2 3">
    <name type="scientific">Candidatus Collierbacteria bacterium GW2011_GWB2_44_22</name>
    <dbReference type="NCBI Taxonomy" id="1618387"/>
    <lineage>
        <taxon>Bacteria</taxon>
        <taxon>Candidatus Collieribacteriota</taxon>
    </lineage>
</organism>
<feature type="compositionally biased region" description="Basic and acidic residues" evidence="1">
    <location>
        <begin position="72"/>
        <end position="85"/>
    </location>
</feature>
<name>A0A0G1HXV1_9BACT</name>
<dbReference type="EMBL" id="LCIH01000005">
    <property type="protein sequence ID" value="KKT51971.1"/>
    <property type="molecule type" value="Genomic_DNA"/>
</dbReference>